<organism evidence="3 4">
    <name type="scientific">Prauserella salsuginis</name>
    <dbReference type="NCBI Taxonomy" id="387889"/>
    <lineage>
        <taxon>Bacteria</taxon>
        <taxon>Bacillati</taxon>
        <taxon>Actinomycetota</taxon>
        <taxon>Actinomycetes</taxon>
        <taxon>Pseudonocardiales</taxon>
        <taxon>Pseudonocardiaceae</taxon>
        <taxon>Prauserella</taxon>
        <taxon>Prauserella salsuginis group</taxon>
    </lineage>
</organism>
<feature type="region of interest" description="Disordered" evidence="1">
    <location>
        <begin position="63"/>
        <end position="83"/>
    </location>
</feature>
<dbReference type="RefSeq" id="WP_258937951.1">
    <property type="nucleotide sequence ID" value="NZ_JANBBF010000013.1"/>
</dbReference>
<evidence type="ECO:0000256" key="1">
    <source>
        <dbReference type="SAM" id="MobiDB-lite"/>
    </source>
</evidence>
<feature type="compositionally biased region" description="Low complexity" evidence="1">
    <location>
        <begin position="295"/>
        <end position="312"/>
    </location>
</feature>
<reference evidence="3 4" key="1">
    <citation type="submission" date="2024-09" db="EMBL/GenBank/DDBJ databases">
        <title>The Natural Products Discovery Center: Release of the First 8490 Sequenced Strains for Exploring Actinobacteria Biosynthetic Diversity.</title>
        <authorList>
            <person name="Kalkreuter E."/>
            <person name="Kautsar S.A."/>
            <person name="Yang D."/>
            <person name="Bader C.D."/>
            <person name="Teijaro C.N."/>
            <person name="Fluegel L."/>
            <person name="Davis C.M."/>
            <person name="Simpson J.R."/>
            <person name="Lauterbach L."/>
            <person name="Steele A.D."/>
            <person name="Gui C."/>
            <person name="Meng S."/>
            <person name="Li G."/>
            <person name="Viehrig K."/>
            <person name="Ye F."/>
            <person name="Su P."/>
            <person name="Kiefer A.F."/>
            <person name="Nichols A."/>
            <person name="Cepeda A.J."/>
            <person name="Yan W."/>
            <person name="Fan B."/>
            <person name="Jiang Y."/>
            <person name="Adhikari A."/>
            <person name="Zheng C.-J."/>
            <person name="Schuster L."/>
            <person name="Cowan T.M."/>
            <person name="Smanski M.J."/>
            <person name="Chevrette M.G."/>
            <person name="De Carvalho L.P.S."/>
            <person name="Shen B."/>
        </authorList>
    </citation>
    <scope>NUCLEOTIDE SEQUENCE [LARGE SCALE GENOMIC DNA]</scope>
    <source>
        <strain evidence="3 4">NPDC060353</strain>
    </source>
</reference>
<evidence type="ECO:0000259" key="2">
    <source>
        <dbReference type="Pfam" id="PF13349"/>
    </source>
</evidence>
<evidence type="ECO:0000313" key="4">
    <source>
        <dbReference type="Proteomes" id="UP001598673"/>
    </source>
</evidence>
<proteinExistence type="predicted"/>
<dbReference type="EMBL" id="JBHXCV010000004">
    <property type="protein sequence ID" value="MFD6793307.1"/>
    <property type="molecule type" value="Genomic_DNA"/>
</dbReference>
<protein>
    <submittedName>
        <fullName evidence="3">DUF4097 domain-containing protein</fullName>
    </submittedName>
</protein>
<feature type="compositionally biased region" description="Pro residues" evidence="1">
    <location>
        <begin position="282"/>
        <end position="294"/>
    </location>
</feature>
<dbReference type="Pfam" id="PF13349">
    <property type="entry name" value="DUF4097"/>
    <property type="match status" value="1"/>
</dbReference>
<keyword evidence="4" id="KW-1185">Reference proteome</keyword>
<accession>A0ABW6G283</accession>
<feature type="domain" description="DUF4097" evidence="2">
    <location>
        <begin position="138"/>
        <end position="277"/>
    </location>
</feature>
<evidence type="ECO:0000313" key="3">
    <source>
        <dbReference type="EMBL" id="MFD6793307.1"/>
    </source>
</evidence>
<feature type="region of interest" description="Disordered" evidence="1">
    <location>
        <begin position="270"/>
        <end position="313"/>
    </location>
</feature>
<dbReference type="Proteomes" id="UP001598673">
    <property type="component" value="Unassembled WGS sequence"/>
</dbReference>
<name>A0ABW6G283_9PSEU</name>
<dbReference type="InterPro" id="IPR025164">
    <property type="entry name" value="Toastrack_DUF4097"/>
</dbReference>
<sequence>MREQEHAQQGAARFAVDAAAGEVQVRAGQTDTARVTLEPLTPGDAAAERLIERARIDSEGDRLSVRLPDDDGGSVQTVGPTGPTSIGGGSYVAVGSSNVVNTVIQGNGSVVNTGGGTVVNGAVISGGSTVISNGQVISGGSSGVRVVAHLPEDSAVKLSGGSASLHTTGELASVEAATVSGGVEVDRARSAEVRTTSGRVSVAHTGDLRAHSVSGDVAVRSLAGTAHVRSTSGDVAVHATDDSTLNARSTSGDVTVSALEGVHVDESVKTVSGQVRRRTVPRPAPAPDPTPAPAPTRGADASSRPSASSGGSAMTGIDEVRAVLAAAAEGNSQHEHLLNRAALSYELAAAHVEGAAAGSSAPAVAEAITGYRALAEQIRELVARSEAIAAALHDYTNTL</sequence>
<comment type="caution">
    <text evidence="3">The sequence shown here is derived from an EMBL/GenBank/DDBJ whole genome shotgun (WGS) entry which is preliminary data.</text>
</comment>
<gene>
    <name evidence="3" type="ORF">ACFWGY_08220</name>
</gene>